<dbReference type="EMBL" id="BMCM01000006">
    <property type="protein sequence ID" value="GGD88282.1"/>
    <property type="molecule type" value="Genomic_DNA"/>
</dbReference>
<protein>
    <submittedName>
        <fullName evidence="1">Uncharacterized protein</fullName>
    </submittedName>
</protein>
<dbReference type="Proteomes" id="UP000629365">
    <property type="component" value="Unassembled WGS sequence"/>
</dbReference>
<evidence type="ECO:0000313" key="1">
    <source>
        <dbReference type="EMBL" id="GGD88282.1"/>
    </source>
</evidence>
<sequence>MSDLSVAKERLCPRRREECGQFDGVRIEVAQALVCTAVGAIAVDKSTVGRDEFASELELTRVEADPARP</sequence>
<keyword evidence="2" id="KW-1185">Reference proteome</keyword>
<comment type="caution">
    <text evidence="1">The sequence shown here is derived from an EMBL/GenBank/DDBJ whole genome shotgun (WGS) entry which is preliminary data.</text>
</comment>
<evidence type="ECO:0000313" key="2">
    <source>
        <dbReference type="Proteomes" id="UP000629365"/>
    </source>
</evidence>
<proteinExistence type="predicted"/>
<organism evidence="1 2">
    <name type="scientific">Microbacterium murale</name>
    <dbReference type="NCBI Taxonomy" id="1081040"/>
    <lineage>
        <taxon>Bacteria</taxon>
        <taxon>Bacillati</taxon>
        <taxon>Actinomycetota</taxon>
        <taxon>Actinomycetes</taxon>
        <taxon>Micrococcales</taxon>
        <taxon>Microbacteriaceae</taxon>
        <taxon>Microbacterium</taxon>
    </lineage>
</organism>
<reference evidence="2" key="1">
    <citation type="journal article" date="2019" name="Int. J. Syst. Evol. Microbiol.">
        <title>The Global Catalogue of Microorganisms (GCM) 10K type strain sequencing project: providing services to taxonomists for standard genome sequencing and annotation.</title>
        <authorList>
            <consortium name="The Broad Institute Genomics Platform"/>
            <consortium name="The Broad Institute Genome Sequencing Center for Infectious Disease"/>
            <person name="Wu L."/>
            <person name="Ma J."/>
        </authorList>
    </citation>
    <scope>NUCLEOTIDE SEQUENCE [LARGE SCALE GENOMIC DNA]</scope>
    <source>
        <strain evidence="2">CCM 7640</strain>
    </source>
</reference>
<accession>A0ABQ1S3G2</accession>
<name>A0ABQ1S3G2_9MICO</name>
<gene>
    <name evidence="1" type="ORF">GCM10007269_33800</name>
</gene>